<dbReference type="GO" id="GO:0016740">
    <property type="term" value="F:transferase activity"/>
    <property type="evidence" value="ECO:0007669"/>
    <property type="project" value="UniProtKB-KW"/>
</dbReference>
<dbReference type="PANTHER" id="PTHR21015">
    <property type="entry name" value="UDP-N-ACETYLGLUCOSAMINE--N-ACETYLMURAMYL-(PENTAPEPTIDE) PYROPHOSPHORYL-UNDECAPRENOL N-ACETYLGLUCOSAMINE TRANSFERASE 1"/>
    <property type="match status" value="1"/>
</dbReference>
<keyword evidence="2" id="KW-1185">Reference proteome</keyword>
<accession>A0ABT4I8C2</accession>
<dbReference type="Gene3D" id="3.40.50.2000">
    <property type="entry name" value="Glycogen Phosphorylase B"/>
    <property type="match status" value="1"/>
</dbReference>
<reference evidence="1" key="1">
    <citation type="submission" date="2022-10" db="EMBL/GenBank/DDBJ databases">
        <title>Genome sequence of Actinomyces israelii ATCC 10048.</title>
        <authorList>
            <person name="Watt R.M."/>
            <person name="Tong W.M."/>
        </authorList>
    </citation>
    <scope>NUCLEOTIDE SEQUENCE</scope>
    <source>
        <strain evidence="1">ATCC 10048</strain>
    </source>
</reference>
<comment type="caution">
    <text evidence="1">The sequence shown here is derived from an EMBL/GenBank/DDBJ whole genome shotgun (WGS) entry which is preliminary data.</text>
</comment>
<dbReference type="Proteomes" id="UP001072034">
    <property type="component" value="Unassembled WGS sequence"/>
</dbReference>
<evidence type="ECO:0000313" key="1">
    <source>
        <dbReference type="EMBL" id="MCZ0857980.1"/>
    </source>
</evidence>
<proteinExistence type="predicted"/>
<protein>
    <submittedName>
        <fullName evidence="1">Glycosyl transferase family 28</fullName>
    </submittedName>
</protein>
<organism evidence="1 2">
    <name type="scientific">Actinomyces israelii</name>
    <dbReference type="NCBI Taxonomy" id="1659"/>
    <lineage>
        <taxon>Bacteria</taxon>
        <taxon>Bacillati</taxon>
        <taxon>Actinomycetota</taxon>
        <taxon>Actinomycetes</taxon>
        <taxon>Actinomycetales</taxon>
        <taxon>Actinomycetaceae</taxon>
        <taxon>Actinomyces</taxon>
    </lineage>
</organism>
<dbReference type="SUPFAM" id="SSF53756">
    <property type="entry name" value="UDP-Glycosyltransferase/glycogen phosphorylase"/>
    <property type="match status" value="1"/>
</dbReference>
<dbReference type="RefSeq" id="WP_268917472.1">
    <property type="nucleotide sequence ID" value="NZ_CP124548.1"/>
</dbReference>
<dbReference type="EMBL" id="JAPTMY010000015">
    <property type="protein sequence ID" value="MCZ0857980.1"/>
    <property type="molecule type" value="Genomic_DNA"/>
</dbReference>
<name>A0ABT4I8C2_9ACTO</name>
<sequence>MRQDTTRIVLYSHDALGLGHLRRNLALAHRLAHDLPHLTGASVTGLLVAGLAPPAAFRLPPGFDWLILPGFTKDPDGYRPRRLRDTPQSLADLRSALVATALADFVPDLVIIDRHLYGVRRELRAPLRRLREDRPATRIVLGLREVLDAPDAAAAEWRALEEPGALRALIDEVWVYGDRRVHDAVATGEVPAVLHDRAVFTGYLAKGRALLDPEHRAGGPPFILTTAGGGSDGPRLLRAAAALAPPPGHRHVLVTGPQLAETDLEAVRAGARPGTEIHRCLPGLSRRIDRAAAVVAMGGYNTACEVLASSTPALIVPREEPRREQLIRARALMRAGAVDVMRSADLDTGALTRWAAQAVGRRVLRTRLRRDGLRAAAARAAALLRPDRTTARRAPEEQPS</sequence>
<gene>
    <name evidence="1" type="ORF">OHJ16_07965</name>
</gene>
<evidence type="ECO:0000313" key="2">
    <source>
        <dbReference type="Proteomes" id="UP001072034"/>
    </source>
</evidence>
<dbReference type="PANTHER" id="PTHR21015:SF28">
    <property type="entry name" value="SLL1722 PROTEIN"/>
    <property type="match status" value="1"/>
</dbReference>
<keyword evidence="1" id="KW-0808">Transferase</keyword>